<accession>R4Z2K7</accession>
<protein>
    <recommendedName>
        <fullName evidence="1">CHAT domain-containing protein</fullName>
    </recommendedName>
</protein>
<dbReference type="AlphaFoldDB" id="R4Z2K7"/>
<reference evidence="2 3" key="1">
    <citation type="journal article" date="2013" name="ISME J.">
        <title>Metabolic model for the filamentous 'Candidatus Microthrix parvicella' based on genomic and metagenomic analyses.</title>
        <authorList>
            <person name="Jon McIlroy S."/>
            <person name="Kristiansen R."/>
            <person name="Albertsen M."/>
            <person name="Michael Karst S."/>
            <person name="Rossetti S."/>
            <person name="Lund Nielsen J."/>
            <person name="Tandoi V."/>
            <person name="James Seviour R."/>
            <person name="Nielsen P.H."/>
        </authorList>
    </citation>
    <scope>NUCLEOTIDE SEQUENCE [LARGE SCALE GENOMIC DNA]</scope>
    <source>
        <strain evidence="2 3">RN1</strain>
    </source>
</reference>
<dbReference type="Pfam" id="PF12770">
    <property type="entry name" value="CHAT"/>
    <property type="match status" value="1"/>
</dbReference>
<dbReference type="OrthoDB" id="4321286at2"/>
<dbReference type="RefSeq" id="WP_012224504.1">
    <property type="nucleotide sequence ID" value="NZ_HG422565.1"/>
</dbReference>
<dbReference type="EMBL" id="CANL01000005">
    <property type="protein sequence ID" value="CCM62802.1"/>
    <property type="molecule type" value="Genomic_DNA"/>
</dbReference>
<gene>
    <name evidence="2" type="ORF">BN381_130360</name>
</gene>
<sequence>MDAANKDFDGAGARSDASDQEAWDVAIEANELVGTDLPGALALFDRAIKLSARSGAADPGLQQLWAEVAIEVGVPDAQTRQVIDSVIATTPDDDPGAMAYALGTLARLEHRAHNSCQAQTLMTRAVALHATAGQLESMVSTLAFQASMAMTDGDRNTQVELLTRALATTDHHSDEPWADGWRQQLNATLHEQRTPWDELTAATAPTIRSDAALARARHLSSLGDVGGAQAAYRFALLAMERDGAVTASRWRVLLEVGRFLSENADVIEGGHELAAAKMLEALELARRSGSNDWQTDAAVDLAALAPSVSGALRGRIDAEVEETTRHLSQQDRPDTHAALLGARILGLLTEGRADEARLLVVDLTKLAATPIDRMTAANYRAAVESVAEDPRGALLALEDCRAALRDMVADADADGWTLRFDQVQTLTEGAANQATLLNDGDVTRRWIEIGKAYATGIGKADALDALDGIDLSRQLAERLGTDQASMMTCTDLGHRLIVTLTDPSGRCRSHRVETPTPINSLIPQLAGTAAAIAARAQLFASLETVGALLGEILTEAVSGASHLYVIADGSMWSLPWAALPLADGRMLSDALSVSLVPSIGWLVSSPRGSDLAVDTALAIGVGEEQGFGPLAASAVEVADLGWLRSTLLIDDAAKPHVVLDALGDHDVAYLIAHGEVSDNADVLAAASIELAGKARLDGRMLASTAHPVARTMMLNACYSGVMPRGRTDLPGGFWTGLLRGGAMSACITTAAVDPTPAHAIALGYLAQLRDPTIGPGAALRSAQLELRESGAPPEDWACHTLVGVA</sequence>
<feature type="domain" description="CHAT" evidence="1">
    <location>
        <begin position="549"/>
        <end position="803"/>
    </location>
</feature>
<dbReference type="HOGENOM" id="CLU_349749_0_0_11"/>
<evidence type="ECO:0000313" key="2">
    <source>
        <dbReference type="EMBL" id="CCM62802.1"/>
    </source>
</evidence>
<evidence type="ECO:0000259" key="1">
    <source>
        <dbReference type="Pfam" id="PF12770"/>
    </source>
</evidence>
<keyword evidence="3" id="KW-1185">Reference proteome</keyword>
<name>R4Z2K7_9ACTN</name>
<dbReference type="eggNOG" id="COG4995">
    <property type="taxonomic scope" value="Bacteria"/>
</dbReference>
<proteinExistence type="predicted"/>
<dbReference type="STRING" id="1229780.BN381_130360"/>
<dbReference type="Proteomes" id="UP000018291">
    <property type="component" value="Unassembled WGS sequence"/>
</dbReference>
<organism evidence="2 3">
    <name type="scientific">Candidatus Neomicrothrix parvicella RN1</name>
    <dbReference type="NCBI Taxonomy" id="1229780"/>
    <lineage>
        <taxon>Bacteria</taxon>
        <taxon>Bacillati</taxon>
        <taxon>Actinomycetota</taxon>
        <taxon>Acidimicrobiia</taxon>
        <taxon>Acidimicrobiales</taxon>
        <taxon>Microthrixaceae</taxon>
        <taxon>Candidatus Neomicrothrix</taxon>
    </lineage>
</organism>
<comment type="caution">
    <text evidence="2">The sequence shown here is derived from an EMBL/GenBank/DDBJ whole genome shotgun (WGS) entry which is preliminary data.</text>
</comment>
<dbReference type="InterPro" id="IPR024983">
    <property type="entry name" value="CHAT_dom"/>
</dbReference>
<evidence type="ECO:0000313" key="3">
    <source>
        <dbReference type="Proteomes" id="UP000018291"/>
    </source>
</evidence>